<name>A0A2W4RSM9_9GAMM</name>
<protein>
    <recommendedName>
        <fullName evidence="5">ATPase AAA-type core domain-containing protein</fullName>
    </recommendedName>
</protein>
<organism evidence="3 4">
    <name type="scientific">Candidatus Methylumidiphilus alinenensis</name>
    <dbReference type="NCBI Taxonomy" id="2202197"/>
    <lineage>
        <taxon>Bacteria</taxon>
        <taxon>Pseudomonadati</taxon>
        <taxon>Pseudomonadota</taxon>
        <taxon>Gammaproteobacteria</taxon>
        <taxon>Methylococcales</taxon>
        <taxon>Candidatus Methylumidiphilus</taxon>
    </lineage>
</organism>
<accession>A0A2W4RSM9</accession>
<dbReference type="InterPro" id="IPR027417">
    <property type="entry name" value="P-loop_NTPase"/>
</dbReference>
<dbReference type="SUPFAM" id="SSF52540">
    <property type="entry name" value="P-loop containing nucleoside triphosphate hydrolases"/>
    <property type="match status" value="1"/>
</dbReference>
<dbReference type="GO" id="GO:0016887">
    <property type="term" value="F:ATP hydrolysis activity"/>
    <property type="evidence" value="ECO:0007669"/>
    <property type="project" value="InterPro"/>
</dbReference>
<dbReference type="GO" id="GO:0005524">
    <property type="term" value="F:ATP binding"/>
    <property type="evidence" value="ECO:0007669"/>
    <property type="project" value="InterPro"/>
</dbReference>
<evidence type="ECO:0000259" key="2">
    <source>
        <dbReference type="Pfam" id="PF13304"/>
    </source>
</evidence>
<dbReference type="Pfam" id="PF13304">
    <property type="entry name" value="AAA_21"/>
    <property type="match status" value="1"/>
</dbReference>
<dbReference type="InterPro" id="IPR051396">
    <property type="entry name" value="Bact_Antivir_Def_Nuclease"/>
</dbReference>
<dbReference type="AlphaFoldDB" id="A0A2W4RSM9"/>
<evidence type="ECO:0000313" key="3">
    <source>
        <dbReference type="EMBL" id="PZN82678.1"/>
    </source>
</evidence>
<evidence type="ECO:0008006" key="5">
    <source>
        <dbReference type="Google" id="ProtNLM"/>
    </source>
</evidence>
<dbReference type="PANTHER" id="PTHR43581:SF4">
    <property type="entry name" value="ATP_GTP PHOSPHATASE"/>
    <property type="match status" value="1"/>
</dbReference>
<dbReference type="EMBL" id="QJPH01000207">
    <property type="protein sequence ID" value="PZN82678.1"/>
    <property type="molecule type" value="Genomic_DNA"/>
</dbReference>
<dbReference type="PIRSF" id="PIRSF029347">
    <property type="entry name" value="RecF"/>
    <property type="match status" value="1"/>
</dbReference>
<dbReference type="PANTHER" id="PTHR43581">
    <property type="entry name" value="ATP/GTP PHOSPHATASE"/>
    <property type="match status" value="1"/>
</dbReference>
<evidence type="ECO:0000313" key="4">
    <source>
        <dbReference type="Proteomes" id="UP000249396"/>
    </source>
</evidence>
<dbReference type="Pfam" id="PF13175">
    <property type="entry name" value="AAA_15"/>
    <property type="match status" value="1"/>
</dbReference>
<dbReference type="InterPro" id="IPR014555">
    <property type="entry name" value="RecF-like"/>
</dbReference>
<dbReference type="InterPro" id="IPR041685">
    <property type="entry name" value="AAA_GajA/Old/RecF-like"/>
</dbReference>
<dbReference type="Proteomes" id="UP000249396">
    <property type="component" value="Unassembled WGS sequence"/>
</dbReference>
<reference evidence="3 4" key="1">
    <citation type="journal article" date="2018" name="Aquat. Microb. Ecol.">
        <title>Gammaproteobacterial methanotrophs dominate.</title>
        <authorList>
            <person name="Rissanen A.J."/>
            <person name="Saarenheimo J."/>
            <person name="Tiirola M."/>
            <person name="Peura S."/>
            <person name="Aalto S.L."/>
            <person name="Karvinen A."/>
            <person name="Nykanen H."/>
        </authorList>
    </citation>
    <scope>NUCLEOTIDE SEQUENCE [LARGE SCALE GENOMIC DNA]</scope>
    <source>
        <strain evidence="3">AMbin10</strain>
    </source>
</reference>
<dbReference type="InterPro" id="IPR003959">
    <property type="entry name" value="ATPase_AAA_core"/>
</dbReference>
<sequence>MSLKKVTLKNFRTCHAVELTDLEHLTVLMGRNGVGKTTILQGIEWMARTASSSNTVQTAPLSNELFPISRQNFFGQLVFSLNGISYGYTLELLFSNNGTGLINSVMQTELKEQLERQVDTGIWLQLLARAGETVFGANGDRLAEIGQTMPMLPALAAIMPSGETKENILPVLAYLRGVKYYSLDEITAPSSYKFVSDSDYKKWIEQSVDLINPDNSVVMRLLHMYNDRRNDFDELKALLGIQGLGILSSIEITSIVINYEPYYFVDFQPGNGWEGVLSPSLPFDKLSAGTRRILRILVSFFYDRNSLYLFEQPEDAIHPGLLRKLIGLLRSYDDRGQLIMASHSSDLFDVLKPEEVRLVTMQGGETKVRGLTESELASAKRFINEEGSLSDYLDLLETD</sequence>
<proteinExistence type="predicted"/>
<feature type="domain" description="ATPase AAA-type core" evidence="2">
    <location>
        <begin position="281"/>
        <end position="347"/>
    </location>
</feature>
<gene>
    <name evidence="3" type="ORF">DM484_06025</name>
</gene>
<comment type="caution">
    <text evidence="3">The sequence shown here is derived from an EMBL/GenBank/DDBJ whole genome shotgun (WGS) entry which is preliminary data.</text>
</comment>
<dbReference type="Gene3D" id="3.40.50.300">
    <property type="entry name" value="P-loop containing nucleotide triphosphate hydrolases"/>
    <property type="match status" value="2"/>
</dbReference>
<evidence type="ECO:0000259" key="1">
    <source>
        <dbReference type="Pfam" id="PF13175"/>
    </source>
</evidence>
<feature type="domain" description="Endonuclease GajA/Old nuclease/RecF-like AAA" evidence="1">
    <location>
        <begin position="1"/>
        <end position="54"/>
    </location>
</feature>